<evidence type="ECO:0000256" key="3">
    <source>
        <dbReference type="ARBA" id="ARBA00022490"/>
    </source>
</evidence>
<dbReference type="RefSeq" id="WP_055652747.1">
    <property type="nucleotide sequence ID" value="NZ_CABIXC010000001.1"/>
</dbReference>
<evidence type="ECO:0000256" key="1">
    <source>
        <dbReference type="ARBA" id="ARBA00004496"/>
    </source>
</evidence>
<evidence type="ECO:0000256" key="4">
    <source>
        <dbReference type="ARBA" id="ARBA00022553"/>
    </source>
</evidence>
<feature type="domain" description="HTH araC/xylS-type" evidence="11">
    <location>
        <begin position="412"/>
        <end position="510"/>
    </location>
</feature>
<dbReference type="EMBL" id="CYZE01000001">
    <property type="protein sequence ID" value="CUN48484.1"/>
    <property type="molecule type" value="Genomic_DNA"/>
</dbReference>
<keyword evidence="3" id="KW-0963">Cytoplasm</keyword>
<evidence type="ECO:0000259" key="11">
    <source>
        <dbReference type="PROSITE" id="PS01124"/>
    </source>
</evidence>
<dbReference type="SUPFAM" id="SSF46689">
    <property type="entry name" value="Homeodomain-like"/>
    <property type="match status" value="2"/>
</dbReference>
<dbReference type="Pfam" id="PF00072">
    <property type="entry name" value="Response_reg"/>
    <property type="match status" value="1"/>
</dbReference>
<dbReference type="PROSITE" id="PS01124">
    <property type="entry name" value="HTH_ARAC_FAMILY_2"/>
    <property type="match status" value="1"/>
</dbReference>
<dbReference type="PRINTS" id="PR00032">
    <property type="entry name" value="HTHARAC"/>
</dbReference>
<accession>A0A173XA23</accession>
<evidence type="ECO:0000256" key="2">
    <source>
        <dbReference type="ARBA" id="ARBA00018672"/>
    </source>
</evidence>
<name>A0A173XA23_9FIRM</name>
<dbReference type="InterPro" id="IPR001789">
    <property type="entry name" value="Sig_transdc_resp-reg_receiver"/>
</dbReference>
<dbReference type="Proteomes" id="UP000095651">
    <property type="component" value="Unassembled WGS sequence"/>
</dbReference>
<dbReference type="InterPro" id="IPR041522">
    <property type="entry name" value="CdaR_GGDEF"/>
</dbReference>
<sequence length="513" mass="58944">MTFHLMIVDDEPTIRKGLSNFIKWDTLDSIVDATACDGAEAMELIRLKQPDIVITDIRMPQVDGIALAKFIYEEYPQIKVILLTGYADFQYAQSAICYAVSDFLLKPTSKDKLIEAVKKAQAAIAELRNRTVIQKEDFSYLQEQYLAEVTSTLRTDIELLERSSNYKIELDRYYAAAFQINAPHNQVNEHDISALKSILAGQSETGYVYGYENRLVIWLYRTESADTRRLQELRNTCDELLSSMQSLYDIRLNAGISLPHRGLGELSAAAIEAIGALNMNFYNDSSISVFETRVEREYFDTESEFTMELYHFENMMKEWAFEDARKWIHVLFSRLRVNLTRSFDVKSVCVQIYYICSRILIKKNLIPPSPAMIEQLQSCTTLSQLEDNINHLFDQVTEMLANKGMVLSPLIEKAMIYIHLHLDEALSLETIADHVHVNPTHLSRTFKKECGESITEFINKVRIEKAQELLSFSNTLAYEVAEKVGFNDPSYFSSIFKKYTGLSPKEFKQMHSI</sequence>
<keyword evidence="6" id="KW-0805">Transcription regulation</keyword>
<dbReference type="Gene3D" id="1.10.10.60">
    <property type="entry name" value="Homeodomain-like"/>
    <property type="match status" value="2"/>
</dbReference>
<dbReference type="CDD" id="cd17536">
    <property type="entry name" value="REC_YesN-like"/>
    <property type="match status" value="1"/>
</dbReference>
<evidence type="ECO:0000256" key="8">
    <source>
        <dbReference type="ARBA" id="ARBA00023163"/>
    </source>
</evidence>
<dbReference type="SMART" id="SM00448">
    <property type="entry name" value="REC"/>
    <property type="match status" value="1"/>
</dbReference>
<evidence type="ECO:0000259" key="12">
    <source>
        <dbReference type="PROSITE" id="PS50110"/>
    </source>
</evidence>
<keyword evidence="5" id="KW-0902">Two-component regulatory system</keyword>
<keyword evidence="7" id="KW-0238">DNA-binding</keyword>
<dbReference type="InterPro" id="IPR051552">
    <property type="entry name" value="HptR"/>
</dbReference>
<evidence type="ECO:0000256" key="9">
    <source>
        <dbReference type="ARBA" id="ARBA00024867"/>
    </source>
</evidence>
<dbReference type="AlphaFoldDB" id="A0A173XA23"/>
<evidence type="ECO:0000256" key="5">
    <source>
        <dbReference type="ARBA" id="ARBA00023012"/>
    </source>
</evidence>
<reference evidence="13 14" key="1">
    <citation type="submission" date="2015-09" db="EMBL/GenBank/DDBJ databases">
        <authorList>
            <consortium name="Pathogen Informatics"/>
        </authorList>
    </citation>
    <scope>NUCLEOTIDE SEQUENCE [LARGE SCALE GENOMIC DNA]</scope>
    <source>
        <strain evidence="13 14">2789STDY5608850</strain>
    </source>
</reference>
<dbReference type="Pfam" id="PF12833">
    <property type="entry name" value="HTH_18"/>
    <property type="match status" value="1"/>
</dbReference>
<dbReference type="GO" id="GO:0043565">
    <property type="term" value="F:sequence-specific DNA binding"/>
    <property type="evidence" value="ECO:0007669"/>
    <property type="project" value="InterPro"/>
</dbReference>
<dbReference type="InterPro" id="IPR009057">
    <property type="entry name" value="Homeodomain-like_sf"/>
</dbReference>
<gene>
    <name evidence="13" type="primary">btr_4</name>
    <name evidence="13" type="ORF">ERS852407_00336</name>
</gene>
<proteinExistence type="predicted"/>
<keyword evidence="8" id="KW-0804">Transcription</keyword>
<protein>
    <recommendedName>
        <fullName evidence="2">Stage 0 sporulation protein A homolog</fullName>
    </recommendedName>
</protein>
<dbReference type="InterPro" id="IPR018060">
    <property type="entry name" value="HTH_AraC"/>
</dbReference>
<dbReference type="InterPro" id="IPR011006">
    <property type="entry name" value="CheY-like_superfamily"/>
</dbReference>
<evidence type="ECO:0000256" key="6">
    <source>
        <dbReference type="ARBA" id="ARBA00023015"/>
    </source>
</evidence>
<dbReference type="Pfam" id="PF17853">
    <property type="entry name" value="GGDEF_2"/>
    <property type="match status" value="1"/>
</dbReference>
<dbReference type="PANTHER" id="PTHR42713:SF3">
    <property type="entry name" value="TRANSCRIPTIONAL REGULATORY PROTEIN HPTR"/>
    <property type="match status" value="1"/>
</dbReference>
<dbReference type="InterPro" id="IPR020449">
    <property type="entry name" value="Tscrpt_reg_AraC-type_HTH"/>
</dbReference>
<dbReference type="GO" id="GO:0003700">
    <property type="term" value="F:DNA-binding transcription factor activity"/>
    <property type="evidence" value="ECO:0007669"/>
    <property type="project" value="InterPro"/>
</dbReference>
<evidence type="ECO:0000313" key="14">
    <source>
        <dbReference type="Proteomes" id="UP000095651"/>
    </source>
</evidence>
<dbReference type="GO" id="GO:0000160">
    <property type="term" value="P:phosphorelay signal transduction system"/>
    <property type="evidence" value="ECO:0007669"/>
    <property type="project" value="UniProtKB-KW"/>
</dbReference>
<evidence type="ECO:0000256" key="10">
    <source>
        <dbReference type="PROSITE-ProRule" id="PRU00169"/>
    </source>
</evidence>
<comment type="function">
    <text evidence="9">May play the central regulatory role in sporulation. It may be an element of the effector pathway responsible for the activation of sporulation genes in response to nutritional stress. Spo0A may act in concert with spo0H (a sigma factor) to control the expression of some genes that are critical to the sporulation process.</text>
</comment>
<dbReference type="PANTHER" id="PTHR42713">
    <property type="entry name" value="HISTIDINE KINASE-RELATED"/>
    <property type="match status" value="1"/>
</dbReference>
<dbReference type="SMART" id="SM00342">
    <property type="entry name" value="HTH_ARAC"/>
    <property type="match status" value="1"/>
</dbReference>
<dbReference type="GO" id="GO:0005737">
    <property type="term" value="C:cytoplasm"/>
    <property type="evidence" value="ECO:0007669"/>
    <property type="project" value="UniProtKB-SubCell"/>
</dbReference>
<feature type="modified residue" description="4-aspartylphosphate" evidence="10">
    <location>
        <position position="56"/>
    </location>
</feature>
<comment type="subcellular location">
    <subcellularLocation>
        <location evidence="1">Cytoplasm</location>
    </subcellularLocation>
</comment>
<dbReference type="SUPFAM" id="SSF52172">
    <property type="entry name" value="CheY-like"/>
    <property type="match status" value="1"/>
</dbReference>
<organism evidence="13 14">
    <name type="scientific">Hungatella hathewayi</name>
    <dbReference type="NCBI Taxonomy" id="154046"/>
    <lineage>
        <taxon>Bacteria</taxon>
        <taxon>Bacillati</taxon>
        <taxon>Bacillota</taxon>
        <taxon>Clostridia</taxon>
        <taxon>Lachnospirales</taxon>
        <taxon>Lachnospiraceae</taxon>
        <taxon>Hungatella</taxon>
    </lineage>
</organism>
<dbReference type="Gene3D" id="3.40.50.2300">
    <property type="match status" value="1"/>
</dbReference>
<evidence type="ECO:0000313" key="13">
    <source>
        <dbReference type="EMBL" id="CUN48484.1"/>
    </source>
</evidence>
<evidence type="ECO:0000256" key="7">
    <source>
        <dbReference type="ARBA" id="ARBA00023125"/>
    </source>
</evidence>
<dbReference type="PROSITE" id="PS50110">
    <property type="entry name" value="RESPONSE_REGULATORY"/>
    <property type="match status" value="1"/>
</dbReference>
<feature type="domain" description="Response regulatory" evidence="12">
    <location>
        <begin position="4"/>
        <end position="121"/>
    </location>
</feature>
<keyword evidence="4 10" id="KW-0597">Phosphoprotein</keyword>